<accession>A0A8J2M977</accession>
<feature type="compositionally biased region" description="Basic and acidic residues" evidence="1">
    <location>
        <begin position="259"/>
        <end position="276"/>
    </location>
</feature>
<protein>
    <submittedName>
        <fullName evidence="3">Uncharacterized protein</fullName>
    </submittedName>
</protein>
<evidence type="ECO:0000313" key="3">
    <source>
        <dbReference type="EMBL" id="CAG9536582.1"/>
    </source>
</evidence>
<keyword evidence="2" id="KW-1133">Transmembrane helix</keyword>
<dbReference type="AlphaFoldDB" id="A0A8J2M977"/>
<organism evidence="3 4">
    <name type="scientific">Cercopithifilaria johnstoni</name>
    <dbReference type="NCBI Taxonomy" id="2874296"/>
    <lineage>
        <taxon>Eukaryota</taxon>
        <taxon>Metazoa</taxon>
        <taxon>Ecdysozoa</taxon>
        <taxon>Nematoda</taxon>
        <taxon>Chromadorea</taxon>
        <taxon>Rhabditida</taxon>
        <taxon>Spirurina</taxon>
        <taxon>Spiruromorpha</taxon>
        <taxon>Filarioidea</taxon>
        <taxon>Onchocercidae</taxon>
        <taxon>Cercopithifilaria</taxon>
    </lineage>
</organism>
<sequence length="276" mass="30804">MRSQTISLNHGQLSGEDISELNSAYFSLRVALIFLIVTVIIFVIMQLIKLIWQIIKIRNEAEETFDSKTPELVVHFKKSKRVKRPKNLLPSKDMKIQLSLRNESETPVKCEVASKNKGRKKKELPSAQNEVQTGTNIVSYNGTQTFSDELPSPGIKDSLALFAPQDTSVSTLIAIKKKPTFSALKAQDSLMVINNQIPLQPSDSAEKTNQKNKSTFLATKAQDSEDDKSTFVAAEAQDSLMVVNDLKPLRPSASAEQTSLEKTEKPKTDRQEEIEL</sequence>
<evidence type="ECO:0000256" key="2">
    <source>
        <dbReference type="SAM" id="Phobius"/>
    </source>
</evidence>
<evidence type="ECO:0000256" key="1">
    <source>
        <dbReference type="SAM" id="MobiDB-lite"/>
    </source>
</evidence>
<reference evidence="3" key="1">
    <citation type="submission" date="2021-09" db="EMBL/GenBank/DDBJ databases">
        <authorList>
            <consortium name="Pathogen Informatics"/>
        </authorList>
    </citation>
    <scope>NUCLEOTIDE SEQUENCE</scope>
</reference>
<dbReference type="EMBL" id="CAKAEH010001467">
    <property type="protein sequence ID" value="CAG9536582.1"/>
    <property type="molecule type" value="Genomic_DNA"/>
</dbReference>
<keyword evidence="2" id="KW-0472">Membrane</keyword>
<keyword evidence="4" id="KW-1185">Reference proteome</keyword>
<proteinExistence type="predicted"/>
<name>A0A8J2M977_9BILA</name>
<feature type="region of interest" description="Disordered" evidence="1">
    <location>
        <begin position="243"/>
        <end position="276"/>
    </location>
</feature>
<dbReference type="OrthoDB" id="5834034at2759"/>
<dbReference type="Proteomes" id="UP000746747">
    <property type="component" value="Unassembled WGS sequence"/>
</dbReference>
<comment type="caution">
    <text evidence="3">The sequence shown here is derived from an EMBL/GenBank/DDBJ whole genome shotgun (WGS) entry which is preliminary data.</text>
</comment>
<keyword evidence="2" id="KW-0812">Transmembrane</keyword>
<evidence type="ECO:0000313" key="4">
    <source>
        <dbReference type="Proteomes" id="UP000746747"/>
    </source>
</evidence>
<feature type="transmembrane region" description="Helical" evidence="2">
    <location>
        <begin position="26"/>
        <end position="48"/>
    </location>
</feature>
<gene>
    <name evidence="3" type="ORF">CJOHNSTONI_LOCUS6486</name>
</gene>